<organism evidence="1 2">
    <name type="scientific">Rhododendron molle</name>
    <name type="common">Chinese azalea</name>
    <name type="synonym">Azalea mollis</name>
    <dbReference type="NCBI Taxonomy" id="49168"/>
    <lineage>
        <taxon>Eukaryota</taxon>
        <taxon>Viridiplantae</taxon>
        <taxon>Streptophyta</taxon>
        <taxon>Embryophyta</taxon>
        <taxon>Tracheophyta</taxon>
        <taxon>Spermatophyta</taxon>
        <taxon>Magnoliopsida</taxon>
        <taxon>eudicotyledons</taxon>
        <taxon>Gunneridae</taxon>
        <taxon>Pentapetalae</taxon>
        <taxon>asterids</taxon>
        <taxon>Ericales</taxon>
        <taxon>Ericaceae</taxon>
        <taxon>Ericoideae</taxon>
        <taxon>Rhodoreae</taxon>
        <taxon>Rhododendron</taxon>
    </lineage>
</organism>
<gene>
    <name evidence="1" type="ORF">RHMOL_Rhmol08G0236800</name>
</gene>
<evidence type="ECO:0000313" key="2">
    <source>
        <dbReference type="Proteomes" id="UP001062846"/>
    </source>
</evidence>
<reference evidence="1" key="1">
    <citation type="submission" date="2022-02" db="EMBL/GenBank/DDBJ databases">
        <title>Plant Genome Project.</title>
        <authorList>
            <person name="Zhang R.-G."/>
        </authorList>
    </citation>
    <scope>NUCLEOTIDE SEQUENCE</scope>
    <source>
        <strain evidence="1">AT1</strain>
    </source>
</reference>
<sequence>MNDQAESGWKLLVAERISIDLDIGVFGSTTLAYVQFVRKSKFLDQNHPPKTLKDLCNPQGVDAALQAVILDFSFLSSSFDVVNVSKVAGHAAESPSLFLSLSPPLGFHHPNVAAGGEGFTLDRYLPSAQMIATFLAFSNFSFTVKVFSLNLKSESFFVFLSLAPVSQLLLHHRMQFQVSTIRVVMVL</sequence>
<accession>A0ACC0MRL7</accession>
<proteinExistence type="predicted"/>
<keyword evidence="2" id="KW-1185">Reference proteome</keyword>
<dbReference type="EMBL" id="CM046395">
    <property type="protein sequence ID" value="KAI8543667.1"/>
    <property type="molecule type" value="Genomic_DNA"/>
</dbReference>
<dbReference type="Proteomes" id="UP001062846">
    <property type="component" value="Chromosome 8"/>
</dbReference>
<name>A0ACC0MRL7_RHOML</name>
<evidence type="ECO:0000313" key="1">
    <source>
        <dbReference type="EMBL" id="KAI8543667.1"/>
    </source>
</evidence>
<comment type="caution">
    <text evidence="1">The sequence shown here is derived from an EMBL/GenBank/DDBJ whole genome shotgun (WGS) entry which is preliminary data.</text>
</comment>
<protein>
    <submittedName>
        <fullName evidence="1">Uncharacterized protein</fullName>
    </submittedName>
</protein>